<evidence type="ECO:0000256" key="2">
    <source>
        <dbReference type="ARBA" id="ARBA00022516"/>
    </source>
</evidence>
<dbReference type="Pfam" id="PF01039">
    <property type="entry name" value="Carboxyl_trans"/>
    <property type="match status" value="1"/>
</dbReference>
<dbReference type="Pfam" id="PF17848">
    <property type="entry name" value="Zn_ribbon_ACC"/>
    <property type="match status" value="1"/>
</dbReference>
<dbReference type="PANTHER" id="PTHR42995:SF5">
    <property type="entry name" value="ACETYL-COENZYME A CARBOXYLASE CARBOXYL TRANSFERASE SUBUNIT BETA, CHLOROPLASTIC"/>
    <property type="match status" value="1"/>
</dbReference>
<keyword evidence="16" id="KW-1185">Reference proteome</keyword>
<gene>
    <name evidence="13" type="primary">accD</name>
    <name evidence="15" type="ORF">CJD36_001860</name>
</gene>
<accession>A0A2S7SZZ8</accession>
<organism evidence="15 16">
    <name type="scientific">Flavipsychrobacter stenotrophus</name>
    <dbReference type="NCBI Taxonomy" id="2077091"/>
    <lineage>
        <taxon>Bacteria</taxon>
        <taxon>Pseudomonadati</taxon>
        <taxon>Bacteroidota</taxon>
        <taxon>Chitinophagia</taxon>
        <taxon>Chitinophagales</taxon>
        <taxon>Chitinophagaceae</taxon>
        <taxon>Flavipsychrobacter</taxon>
    </lineage>
</organism>
<sequence>MSSTWFRRSKQGILTSTKEKKETPDGLWHKCPECKATNTKQELSDNLYVCPHCGYHNRINAVEYFEILFDNNEYEELFTNIMPKDMLHFVDMKPYDSRLVDAQKATNLTDAMTVGVGNMNSQPIVIACMNFNFIGGSMGSVVGEKISRGIDYAIEHKLPFMIITKSGGARMMESAFSLMQMAKTAAKLTRLAKAGLPYISFMTDPTTGGVTASYAMLGDINIAEPNALIGFAGPRVIKETIKKDLPDGFQKSEFLLEHGFLDFIVNRKVLKIKLSQVVQWFVKDAAGAIASDLN</sequence>
<comment type="catalytic activity">
    <reaction evidence="13">
        <text>N(6)-carboxybiotinyl-L-lysyl-[protein] + acetyl-CoA = N(6)-biotinyl-L-lysyl-[protein] + malonyl-CoA</text>
        <dbReference type="Rhea" id="RHEA:54728"/>
        <dbReference type="Rhea" id="RHEA-COMP:10505"/>
        <dbReference type="Rhea" id="RHEA-COMP:10506"/>
        <dbReference type="ChEBI" id="CHEBI:57288"/>
        <dbReference type="ChEBI" id="CHEBI:57384"/>
        <dbReference type="ChEBI" id="CHEBI:83144"/>
        <dbReference type="ChEBI" id="CHEBI:83145"/>
        <dbReference type="EC" id="2.1.3.15"/>
    </reaction>
</comment>
<keyword evidence="6 13" id="KW-0863">Zinc-finger</keyword>
<comment type="similarity">
    <text evidence="13">Belongs to the AccD/PCCB family.</text>
</comment>
<dbReference type="OrthoDB" id="9772975at2"/>
<name>A0A2S7SZZ8_9BACT</name>
<dbReference type="GO" id="GO:0016743">
    <property type="term" value="F:carboxyl- or carbamoyltransferase activity"/>
    <property type="evidence" value="ECO:0007669"/>
    <property type="project" value="UniProtKB-UniRule"/>
</dbReference>
<keyword evidence="10 13" id="KW-0443">Lipid metabolism</keyword>
<reference evidence="15 16" key="1">
    <citation type="submission" date="2018-01" db="EMBL/GenBank/DDBJ databases">
        <title>A novel member of the phylum Bacteroidetes isolated from glacier ice.</title>
        <authorList>
            <person name="Liu Q."/>
            <person name="Xin Y.-H."/>
        </authorList>
    </citation>
    <scope>NUCLEOTIDE SEQUENCE [LARGE SCALE GENOMIC DNA]</scope>
    <source>
        <strain evidence="15 16">RB1R16</strain>
    </source>
</reference>
<dbReference type="Gene3D" id="3.90.226.10">
    <property type="entry name" value="2-enoyl-CoA Hydratase, Chain A, domain 1"/>
    <property type="match status" value="1"/>
</dbReference>
<dbReference type="GO" id="GO:0003989">
    <property type="term" value="F:acetyl-CoA carboxylase activity"/>
    <property type="evidence" value="ECO:0007669"/>
    <property type="project" value="InterPro"/>
</dbReference>
<comment type="subunit">
    <text evidence="13">Acetyl-CoA carboxylase is a heterohexamer composed of biotin carboxyl carrier protein (AccB), biotin carboxylase (AccC) and two subunits each of ACCase subunit alpha (AccA) and ACCase subunit beta (AccD).</text>
</comment>
<keyword evidence="2 13" id="KW-0444">Lipid biosynthesis</keyword>
<keyword evidence="9 13" id="KW-0067">ATP-binding</keyword>
<feature type="domain" description="CoA carboxyltransferase N-terminal" evidence="14">
    <location>
        <begin position="27"/>
        <end position="294"/>
    </location>
</feature>
<evidence type="ECO:0000313" key="15">
    <source>
        <dbReference type="EMBL" id="PQJ12519.1"/>
    </source>
</evidence>
<comment type="caution">
    <text evidence="15">The sequence shown here is derived from an EMBL/GenBank/DDBJ whole genome shotgun (WGS) entry which is preliminary data.</text>
</comment>
<dbReference type="EMBL" id="PPSL01000001">
    <property type="protein sequence ID" value="PQJ12519.1"/>
    <property type="molecule type" value="Genomic_DNA"/>
</dbReference>
<dbReference type="EC" id="2.1.3.15" evidence="13"/>
<dbReference type="HAMAP" id="MF_01395">
    <property type="entry name" value="AcetylCoA_CT_beta"/>
    <property type="match status" value="1"/>
</dbReference>
<dbReference type="GO" id="GO:0006633">
    <property type="term" value="P:fatty acid biosynthetic process"/>
    <property type="evidence" value="ECO:0007669"/>
    <property type="project" value="UniProtKB-KW"/>
</dbReference>
<evidence type="ECO:0000259" key="14">
    <source>
        <dbReference type="PROSITE" id="PS50980"/>
    </source>
</evidence>
<evidence type="ECO:0000256" key="5">
    <source>
        <dbReference type="ARBA" id="ARBA00022741"/>
    </source>
</evidence>
<evidence type="ECO:0000256" key="7">
    <source>
        <dbReference type="ARBA" id="ARBA00022832"/>
    </source>
</evidence>
<keyword evidence="11 13" id="KW-0275">Fatty acid biosynthesis</keyword>
<evidence type="ECO:0000256" key="13">
    <source>
        <dbReference type="HAMAP-Rule" id="MF_01395"/>
    </source>
</evidence>
<dbReference type="GO" id="GO:0005524">
    <property type="term" value="F:ATP binding"/>
    <property type="evidence" value="ECO:0007669"/>
    <property type="project" value="UniProtKB-KW"/>
</dbReference>
<dbReference type="InterPro" id="IPR000438">
    <property type="entry name" value="Acetyl_CoA_COase_Trfase_b_su"/>
</dbReference>
<dbReference type="GO" id="GO:2001295">
    <property type="term" value="P:malonyl-CoA biosynthetic process"/>
    <property type="evidence" value="ECO:0007669"/>
    <property type="project" value="UniProtKB-UniRule"/>
</dbReference>
<evidence type="ECO:0000313" key="16">
    <source>
        <dbReference type="Proteomes" id="UP000239872"/>
    </source>
</evidence>
<feature type="binding site" evidence="13">
    <location>
        <position position="50"/>
    </location>
    <ligand>
        <name>Zn(2+)</name>
        <dbReference type="ChEBI" id="CHEBI:29105"/>
    </ligand>
</feature>
<evidence type="ECO:0000256" key="12">
    <source>
        <dbReference type="ARBA" id="ARBA00025280"/>
    </source>
</evidence>
<keyword evidence="13" id="KW-0963">Cytoplasm</keyword>
<keyword evidence="4 13" id="KW-0479">Metal-binding</keyword>
<dbReference type="InterPro" id="IPR041010">
    <property type="entry name" value="Znf-ACC"/>
</dbReference>
<dbReference type="RefSeq" id="WP_105037402.1">
    <property type="nucleotide sequence ID" value="NZ_PPSL01000001.1"/>
</dbReference>
<comment type="function">
    <text evidence="12 13">Component of the acetyl coenzyme A carboxylase (ACC) complex. Biotin carboxylase (BC) catalyzes the carboxylation of biotin on its carrier protein (BCCP) and then the CO(2) group is transferred by the transcarboxylase to acetyl-CoA to form malonyl-CoA.</text>
</comment>
<dbReference type="PROSITE" id="PS50980">
    <property type="entry name" value="COA_CT_NTER"/>
    <property type="match status" value="1"/>
</dbReference>
<dbReference type="GO" id="GO:0008270">
    <property type="term" value="F:zinc ion binding"/>
    <property type="evidence" value="ECO:0007669"/>
    <property type="project" value="UniProtKB-UniRule"/>
</dbReference>
<dbReference type="SUPFAM" id="SSF52096">
    <property type="entry name" value="ClpP/crotonase"/>
    <property type="match status" value="1"/>
</dbReference>
<feature type="binding site" evidence="13">
    <location>
        <position position="53"/>
    </location>
    <ligand>
        <name>Zn(2+)</name>
        <dbReference type="ChEBI" id="CHEBI:29105"/>
    </ligand>
</feature>
<evidence type="ECO:0000256" key="8">
    <source>
        <dbReference type="ARBA" id="ARBA00022833"/>
    </source>
</evidence>
<feature type="binding site" evidence="13">
    <location>
        <position position="34"/>
    </location>
    <ligand>
        <name>Zn(2+)</name>
        <dbReference type="ChEBI" id="CHEBI:29105"/>
    </ligand>
</feature>
<protein>
    <recommendedName>
        <fullName evidence="13">Acetyl-coenzyme A carboxylase carboxyl transferase subunit beta</fullName>
        <shortName evidence="13">ACCase subunit beta</shortName>
        <shortName evidence="13">Acetyl-CoA carboxylase carboxyltransferase subunit beta</shortName>
        <ecNumber evidence="13">2.1.3.15</ecNumber>
    </recommendedName>
</protein>
<keyword evidence="3 13" id="KW-0808">Transferase</keyword>
<keyword evidence="5 13" id="KW-0547">Nucleotide-binding</keyword>
<dbReference type="InterPro" id="IPR034733">
    <property type="entry name" value="AcCoA_carboxyl_beta"/>
</dbReference>
<evidence type="ECO:0000256" key="9">
    <source>
        <dbReference type="ARBA" id="ARBA00022840"/>
    </source>
</evidence>
<dbReference type="UniPathway" id="UPA00655">
    <property type="reaction ID" value="UER00711"/>
</dbReference>
<dbReference type="Proteomes" id="UP000239872">
    <property type="component" value="Unassembled WGS sequence"/>
</dbReference>
<dbReference type="PANTHER" id="PTHR42995">
    <property type="entry name" value="ACETYL-COENZYME A CARBOXYLASE CARBOXYL TRANSFERASE SUBUNIT BETA, CHLOROPLASTIC"/>
    <property type="match status" value="1"/>
</dbReference>
<dbReference type="InterPro" id="IPR011762">
    <property type="entry name" value="COA_CT_N"/>
</dbReference>
<feature type="zinc finger region" description="C4-type" evidence="13">
    <location>
        <begin position="31"/>
        <end position="53"/>
    </location>
</feature>
<comment type="cofactor">
    <cofactor evidence="13">
        <name>Zn(2+)</name>
        <dbReference type="ChEBI" id="CHEBI:29105"/>
    </cofactor>
    <text evidence="13">Binds 1 zinc ion per subunit.</text>
</comment>
<keyword evidence="8 13" id="KW-0862">Zinc</keyword>
<evidence type="ECO:0000256" key="10">
    <source>
        <dbReference type="ARBA" id="ARBA00023098"/>
    </source>
</evidence>
<dbReference type="AlphaFoldDB" id="A0A2S7SZZ8"/>
<evidence type="ECO:0000256" key="3">
    <source>
        <dbReference type="ARBA" id="ARBA00022679"/>
    </source>
</evidence>
<feature type="binding site" evidence="13">
    <location>
        <position position="31"/>
    </location>
    <ligand>
        <name>Zn(2+)</name>
        <dbReference type="ChEBI" id="CHEBI:29105"/>
    </ligand>
</feature>
<dbReference type="InterPro" id="IPR029045">
    <property type="entry name" value="ClpP/crotonase-like_dom_sf"/>
</dbReference>
<evidence type="ECO:0000256" key="4">
    <source>
        <dbReference type="ARBA" id="ARBA00022723"/>
    </source>
</evidence>
<dbReference type="NCBIfam" id="TIGR00515">
    <property type="entry name" value="accD"/>
    <property type="match status" value="1"/>
</dbReference>
<proteinExistence type="inferred from homology"/>
<dbReference type="GO" id="GO:0009317">
    <property type="term" value="C:acetyl-CoA carboxylase complex"/>
    <property type="evidence" value="ECO:0007669"/>
    <property type="project" value="InterPro"/>
</dbReference>
<comment type="pathway">
    <text evidence="13">Lipid metabolism; malonyl-CoA biosynthesis; malonyl-CoA from acetyl-CoA: step 1/1.</text>
</comment>
<dbReference type="PRINTS" id="PR01070">
    <property type="entry name" value="ACCCTRFRASEB"/>
</dbReference>
<evidence type="ECO:0000256" key="6">
    <source>
        <dbReference type="ARBA" id="ARBA00022771"/>
    </source>
</evidence>
<evidence type="ECO:0000256" key="11">
    <source>
        <dbReference type="ARBA" id="ARBA00023160"/>
    </source>
</evidence>
<comment type="subcellular location">
    <subcellularLocation>
        <location evidence="1 13">Cytoplasm</location>
    </subcellularLocation>
</comment>
<evidence type="ECO:0000256" key="1">
    <source>
        <dbReference type="ARBA" id="ARBA00004496"/>
    </source>
</evidence>
<keyword evidence="7 13" id="KW-0276">Fatty acid metabolism</keyword>